<dbReference type="KEGG" id="srm:SRM_01314"/>
<reference evidence="1 2" key="1">
    <citation type="journal article" date="2010" name="ISME J.">
        <title>Fine-scale evolution: genomic, phenotypic and ecological differentiation in two coexisting Salinibacter ruber strains.</title>
        <authorList>
            <person name="Pena A."/>
            <person name="Teeling H."/>
            <person name="Huerta-Cepas J."/>
            <person name="Santos F."/>
            <person name="Yarza P."/>
            <person name="Brito-Echeverria J."/>
            <person name="Lucio M."/>
            <person name="Schmitt-Kopplin P."/>
            <person name="Meseguer I."/>
            <person name="Schenowitz C."/>
            <person name="Dossat C."/>
            <person name="Barbe V."/>
            <person name="Dopazo J."/>
            <person name="Rossello-Mora R."/>
            <person name="Schuler M."/>
            <person name="Glockner F.O."/>
            <person name="Amann R."/>
            <person name="Gabaldon T."/>
            <person name="Anton J."/>
        </authorList>
    </citation>
    <scope>NUCLEOTIDE SEQUENCE [LARGE SCALE GENOMIC DNA]</scope>
    <source>
        <strain evidence="1 2">M8</strain>
    </source>
</reference>
<dbReference type="Proteomes" id="UP000000933">
    <property type="component" value="Chromosome"/>
</dbReference>
<evidence type="ECO:0000313" key="2">
    <source>
        <dbReference type="Proteomes" id="UP000000933"/>
    </source>
</evidence>
<dbReference type="HOGENOM" id="CLU_155913_0_0_10"/>
<organism evidence="1 2">
    <name type="scientific">Salinibacter ruber (strain M8)</name>
    <dbReference type="NCBI Taxonomy" id="761659"/>
    <lineage>
        <taxon>Bacteria</taxon>
        <taxon>Pseudomonadati</taxon>
        <taxon>Rhodothermota</taxon>
        <taxon>Rhodothermia</taxon>
        <taxon>Rhodothermales</taxon>
        <taxon>Salinibacteraceae</taxon>
        <taxon>Salinibacter</taxon>
    </lineage>
</organism>
<accession>D5H880</accession>
<gene>
    <name evidence="1" type="ordered locus">SRM_01314</name>
</gene>
<protein>
    <submittedName>
        <fullName evidence="1">Uncharacterized protein</fullName>
    </submittedName>
</protein>
<evidence type="ECO:0000313" key="1">
    <source>
        <dbReference type="EMBL" id="CBH24235.1"/>
    </source>
</evidence>
<name>D5H880_SALRM</name>
<sequence length="135" mass="14532">MCSYGGQIRPTNPAQRRSLRVSTLREQNYKPMTQKALIVRTGPDGHEGLKQLNRHLEKGWRVATVRPMGGAGEAGGAPCHAALVVLEQRGEGPTVAVEALERAESEAQSVVEEIMRDVGGLIDGNGAEPPDEPLR</sequence>
<proteinExistence type="predicted"/>
<dbReference type="EMBL" id="FP565814">
    <property type="protein sequence ID" value="CBH24235.1"/>
    <property type="molecule type" value="Genomic_DNA"/>
</dbReference>
<reference evidence="2" key="2">
    <citation type="submission" date="2010-04" db="EMBL/GenBank/DDBJ databases">
        <title>Genome sequence of Salinibacter ruber M8.</title>
        <authorList>
            <consortium name="Genoscope"/>
        </authorList>
    </citation>
    <scope>NUCLEOTIDE SEQUENCE [LARGE SCALE GENOMIC DNA]</scope>
    <source>
        <strain evidence="2">M8</strain>
    </source>
</reference>
<dbReference type="AlphaFoldDB" id="D5H880"/>